<dbReference type="RefSeq" id="XP_028864053.1">
    <property type="nucleotide sequence ID" value="XM_029007690.1"/>
</dbReference>
<dbReference type="AlphaFoldDB" id="A0A1D3TDS4"/>
<feature type="compositionally biased region" description="Basic residues" evidence="1">
    <location>
        <begin position="159"/>
        <end position="169"/>
    </location>
</feature>
<sequence length="334" mass="39460">MMKIKNKLLSLVTNASTLTFLICSWEFLHESKNFGNSWNNVIRQNSALNTRNFRLLKGNSELYDVRSNKNLRLNEIDRHNIYDDTFRKEFDSTKNGKNLAKKYNTLVLSANSQNYYDSFESISDVLIFNTVNSKNYLHDSNDSLDPYVSIDYLPDDNNKKKKEQKKNISKKFNNNGKINRDKNTEINKLEEDEYFVYKDSDLPYEQKVEKLEKLEHIALKNEKSKSGFLNFLKNLDKNIELAMYRALESDYKTKDFNNKKMSTPKKIIKLINHYKVFSPIVINIVLPFIMGCLQKFYIQAFLCAITLLMLFYTLHKLVKLDSMRFTFKEHMRSL</sequence>
<keyword evidence="3" id="KW-1185">Reference proteome</keyword>
<dbReference type="EMBL" id="LT594635">
    <property type="protein sequence ID" value="SCP03086.1"/>
    <property type="molecule type" value="Genomic_DNA"/>
</dbReference>
<feature type="region of interest" description="Disordered" evidence="1">
    <location>
        <begin position="155"/>
        <end position="176"/>
    </location>
</feature>
<dbReference type="VEuPathDB" id="PlasmoDB:PmUG01_14014000"/>
<dbReference type="GeneID" id="39871451"/>
<evidence type="ECO:0000313" key="2">
    <source>
        <dbReference type="EMBL" id="SCP03086.1"/>
    </source>
</evidence>
<proteinExistence type="predicted"/>
<accession>A0A1D3TDS4</accession>
<reference evidence="2 3" key="1">
    <citation type="submission" date="2016-06" db="EMBL/GenBank/DDBJ databases">
        <authorList>
            <consortium name="Pathogen Informatics"/>
        </authorList>
    </citation>
    <scope>NUCLEOTIDE SEQUENCE [LARGE SCALE GENOMIC DNA]</scope>
</reference>
<evidence type="ECO:0008006" key="4">
    <source>
        <dbReference type="Google" id="ProtNLM"/>
    </source>
</evidence>
<evidence type="ECO:0000313" key="3">
    <source>
        <dbReference type="Proteomes" id="UP000219813"/>
    </source>
</evidence>
<protein>
    <recommendedName>
        <fullName evidence="4">Pv-fam-d protein</fullName>
    </recommendedName>
</protein>
<gene>
    <name evidence="2" type="primary">PmUG01_14014000</name>
    <name evidence="2" type="ORF">PMUG01_14014000</name>
</gene>
<dbReference type="KEGG" id="pmal:PMUG01_14014000"/>
<evidence type="ECO:0000256" key="1">
    <source>
        <dbReference type="SAM" id="MobiDB-lite"/>
    </source>
</evidence>
<dbReference type="Proteomes" id="UP000219813">
    <property type="component" value="Chromosome 14"/>
</dbReference>
<name>A0A1D3TDS4_PLAMA</name>
<organism evidence="2 3">
    <name type="scientific">Plasmodium malariae</name>
    <dbReference type="NCBI Taxonomy" id="5858"/>
    <lineage>
        <taxon>Eukaryota</taxon>
        <taxon>Sar</taxon>
        <taxon>Alveolata</taxon>
        <taxon>Apicomplexa</taxon>
        <taxon>Aconoidasida</taxon>
        <taxon>Haemosporida</taxon>
        <taxon>Plasmodiidae</taxon>
        <taxon>Plasmodium</taxon>
        <taxon>Plasmodium (Plasmodium)</taxon>
    </lineage>
</organism>
<dbReference type="OrthoDB" id="385826at2759"/>